<dbReference type="HOGENOM" id="CLU_1326455_0_0_1"/>
<organism evidence="1 2">
    <name type="scientific">Galerina marginata (strain CBS 339.88)</name>
    <dbReference type="NCBI Taxonomy" id="685588"/>
    <lineage>
        <taxon>Eukaryota</taxon>
        <taxon>Fungi</taxon>
        <taxon>Dikarya</taxon>
        <taxon>Basidiomycota</taxon>
        <taxon>Agaricomycotina</taxon>
        <taxon>Agaricomycetes</taxon>
        <taxon>Agaricomycetidae</taxon>
        <taxon>Agaricales</taxon>
        <taxon>Agaricineae</taxon>
        <taxon>Strophariaceae</taxon>
        <taxon>Galerina</taxon>
    </lineage>
</organism>
<sequence length="207" mass="23650">MTSALGLLHFEFATGATFPSKSCRVVSRLRMWTAHRSKCHHQTMPRIISIALGRLSTLNLCEFMWAGNAVSFTGAELTFLPETHHHCPNYSQTISISIWLSQLRRPDISRYLWIEMPHLWERLAQMPTLETTCFAIVDFRSIRPPLYYFYVRGRACLKSRNSMICKPIRQTPGSNIALPLWQEEPLSSSVDVVGIIPETTAQRKRGG</sequence>
<reference evidence="2" key="1">
    <citation type="journal article" date="2014" name="Proc. Natl. Acad. Sci. U.S.A.">
        <title>Extensive sampling of basidiomycete genomes demonstrates inadequacy of the white-rot/brown-rot paradigm for wood decay fungi.</title>
        <authorList>
            <person name="Riley R."/>
            <person name="Salamov A.A."/>
            <person name="Brown D.W."/>
            <person name="Nagy L.G."/>
            <person name="Floudas D."/>
            <person name="Held B.W."/>
            <person name="Levasseur A."/>
            <person name="Lombard V."/>
            <person name="Morin E."/>
            <person name="Otillar R."/>
            <person name="Lindquist E.A."/>
            <person name="Sun H."/>
            <person name="LaButti K.M."/>
            <person name="Schmutz J."/>
            <person name="Jabbour D."/>
            <person name="Luo H."/>
            <person name="Baker S.E."/>
            <person name="Pisabarro A.G."/>
            <person name="Walton J.D."/>
            <person name="Blanchette R.A."/>
            <person name="Henrissat B."/>
            <person name="Martin F."/>
            <person name="Cullen D."/>
            <person name="Hibbett D.S."/>
            <person name="Grigoriev I.V."/>
        </authorList>
    </citation>
    <scope>NUCLEOTIDE SEQUENCE [LARGE SCALE GENOMIC DNA]</scope>
    <source>
        <strain evidence="2">CBS 339.88</strain>
    </source>
</reference>
<gene>
    <name evidence="1" type="ORF">GALMADRAFT_1033083</name>
</gene>
<accession>A0A067SLD6</accession>
<keyword evidence="2" id="KW-1185">Reference proteome</keyword>
<proteinExistence type="predicted"/>
<protein>
    <submittedName>
        <fullName evidence="1">Uncharacterized protein</fullName>
    </submittedName>
</protein>
<name>A0A067SLD6_GALM3</name>
<evidence type="ECO:0000313" key="2">
    <source>
        <dbReference type="Proteomes" id="UP000027222"/>
    </source>
</evidence>
<dbReference type="Proteomes" id="UP000027222">
    <property type="component" value="Unassembled WGS sequence"/>
</dbReference>
<evidence type="ECO:0000313" key="1">
    <source>
        <dbReference type="EMBL" id="KDR68494.1"/>
    </source>
</evidence>
<dbReference type="EMBL" id="KL142407">
    <property type="protein sequence ID" value="KDR68494.1"/>
    <property type="molecule type" value="Genomic_DNA"/>
</dbReference>
<dbReference type="AlphaFoldDB" id="A0A067SLD6"/>